<dbReference type="Proteomes" id="UP001153954">
    <property type="component" value="Unassembled WGS sequence"/>
</dbReference>
<protein>
    <submittedName>
        <fullName evidence="1">Uncharacterized protein</fullName>
    </submittedName>
</protein>
<gene>
    <name evidence="1" type="ORF">EEDITHA_LOCUS12065</name>
</gene>
<dbReference type="EMBL" id="CAKOGL010000017">
    <property type="protein sequence ID" value="CAH2096762.1"/>
    <property type="molecule type" value="Genomic_DNA"/>
</dbReference>
<dbReference type="AlphaFoldDB" id="A0AAU9UCW9"/>
<proteinExistence type="predicted"/>
<name>A0AAU9UCW9_EUPED</name>
<organism evidence="1 2">
    <name type="scientific">Euphydryas editha</name>
    <name type="common">Edith's checkerspot</name>
    <dbReference type="NCBI Taxonomy" id="104508"/>
    <lineage>
        <taxon>Eukaryota</taxon>
        <taxon>Metazoa</taxon>
        <taxon>Ecdysozoa</taxon>
        <taxon>Arthropoda</taxon>
        <taxon>Hexapoda</taxon>
        <taxon>Insecta</taxon>
        <taxon>Pterygota</taxon>
        <taxon>Neoptera</taxon>
        <taxon>Endopterygota</taxon>
        <taxon>Lepidoptera</taxon>
        <taxon>Glossata</taxon>
        <taxon>Ditrysia</taxon>
        <taxon>Papilionoidea</taxon>
        <taxon>Nymphalidae</taxon>
        <taxon>Nymphalinae</taxon>
        <taxon>Euphydryas</taxon>
    </lineage>
</organism>
<accession>A0AAU9UCW9</accession>
<sequence length="100" mass="11031">MCVVWSDFKNNAKKKNGRMCRSARGTGGGPASKIKLSAMEERVINLIGTRAATGIVEIPEVGLENEGTEQPPLSDTYDCHIIINQQHDQETHCSKIKIYT</sequence>
<comment type="caution">
    <text evidence="1">The sequence shown here is derived from an EMBL/GenBank/DDBJ whole genome shotgun (WGS) entry which is preliminary data.</text>
</comment>
<evidence type="ECO:0000313" key="2">
    <source>
        <dbReference type="Proteomes" id="UP001153954"/>
    </source>
</evidence>
<evidence type="ECO:0000313" key="1">
    <source>
        <dbReference type="EMBL" id="CAH2096762.1"/>
    </source>
</evidence>
<keyword evidence="2" id="KW-1185">Reference proteome</keyword>
<reference evidence="1" key="1">
    <citation type="submission" date="2022-03" db="EMBL/GenBank/DDBJ databases">
        <authorList>
            <person name="Tunstrom K."/>
        </authorList>
    </citation>
    <scope>NUCLEOTIDE SEQUENCE</scope>
</reference>